<evidence type="ECO:0000313" key="4">
    <source>
        <dbReference type="Proteomes" id="UP000774804"/>
    </source>
</evidence>
<evidence type="ECO:0000256" key="1">
    <source>
        <dbReference type="SAM" id="MobiDB-lite"/>
    </source>
</evidence>
<dbReference type="EMBL" id="RCMI01001673">
    <property type="protein sequence ID" value="KAG2882319.1"/>
    <property type="molecule type" value="Genomic_DNA"/>
</dbReference>
<organism evidence="2 4">
    <name type="scientific">Phytophthora cactorum</name>
    <dbReference type="NCBI Taxonomy" id="29920"/>
    <lineage>
        <taxon>Eukaryota</taxon>
        <taxon>Sar</taxon>
        <taxon>Stramenopiles</taxon>
        <taxon>Oomycota</taxon>
        <taxon>Peronosporomycetes</taxon>
        <taxon>Peronosporales</taxon>
        <taxon>Peronosporaceae</taxon>
        <taxon>Phytophthora</taxon>
    </lineage>
</organism>
<dbReference type="Proteomes" id="UP000774804">
    <property type="component" value="Unassembled WGS sequence"/>
</dbReference>
<evidence type="ECO:0000313" key="2">
    <source>
        <dbReference type="EMBL" id="KAG2882319.1"/>
    </source>
</evidence>
<feature type="region of interest" description="Disordered" evidence="1">
    <location>
        <begin position="23"/>
        <end position="59"/>
    </location>
</feature>
<dbReference type="AlphaFoldDB" id="A0A8T1AJ31"/>
<dbReference type="Proteomes" id="UP000736787">
    <property type="component" value="Unassembled WGS sequence"/>
</dbReference>
<name>A0A8T1AJ31_9STRA</name>
<comment type="caution">
    <text evidence="2">The sequence shown here is derived from an EMBL/GenBank/DDBJ whole genome shotgun (WGS) entry which is preliminary data.</text>
</comment>
<reference evidence="2" key="1">
    <citation type="submission" date="2018-10" db="EMBL/GenBank/DDBJ databases">
        <title>Effector identification in a new, highly contiguous assembly of the strawberry crown rot pathogen Phytophthora cactorum.</title>
        <authorList>
            <person name="Armitage A.D."/>
            <person name="Nellist C.F."/>
            <person name="Bates H."/>
            <person name="Vickerstaff R.J."/>
            <person name="Harrison R.J."/>
        </authorList>
    </citation>
    <scope>NUCLEOTIDE SEQUENCE</scope>
    <source>
        <strain evidence="2">4032</strain>
        <strain evidence="3">4040</strain>
    </source>
</reference>
<gene>
    <name evidence="2" type="ORF">PC115_g21966</name>
    <name evidence="3" type="ORF">PC117_g19930</name>
</gene>
<protein>
    <submittedName>
        <fullName evidence="2">Uncharacterized protein</fullName>
    </submittedName>
</protein>
<accession>A0A8T1AJ31</accession>
<sequence>MRVSKLVMAAETGIQEVGHIVEDTEDETSDVARYTGPTQHDPWSSDDAQFRAAKLQRGS</sequence>
<dbReference type="EMBL" id="RCMK01000896">
    <property type="protein sequence ID" value="KAG2908501.1"/>
    <property type="molecule type" value="Genomic_DNA"/>
</dbReference>
<evidence type="ECO:0000313" key="3">
    <source>
        <dbReference type="EMBL" id="KAG2908501.1"/>
    </source>
</evidence>
<proteinExistence type="predicted"/>